<dbReference type="Proteomes" id="UP000679992">
    <property type="component" value="Unassembled WGS sequence"/>
</dbReference>
<gene>
    <name evidence="4" type="ORF">J42TS3_38660</name>
</gene>
<dbReference type="PANTHER" id="PTHR40903:SF1">
    <property type="entry name" value="HYPHALLY REGULATED CELL WALL PROTEIN 3"/>
    <property type="match status" value="1"/>
</dbReference>
<feature type="transmembrane region" description="Helical" evidence="3">
    <location>
        <begin position="50"/>
        <end position="68"/>
    </location>
</feature>
<name>A0ABQ4MFR6_9BACL</name>
<dbReference type="EMBL" id="BOSL01000014">
    <property type="protein sequence ID" value="GIP54831.1"/>
    <property type="molecule type" value="Genomic_DNA"/>
</dbReference>
<feature type="region of interest" description="Disordered" evidence="2">
    <location>
        <begin position="400"/>
        <end position="534"/>
    </location>
</feature>
<evidence type="ECO:0000313" key="4">
    <source>
        <dbReference type="EMBL" id="GIP54831.1"/>
    </source>
</evidence>
<evidence type="ECO:0008006" key="6">
    <source>
        <dbReference type="Google" id="ProtNLM"/>
    </source>
</evidence>
<feature type="compositionally biased region" description="Polar residues" evidence="2">
    <location>
        <begin position="507"/>
        <end position="520"/>
    </location>
</feature>
<protein>
    <recommendedName>
        <fullName evidence="6">Phage tail tape measure protein</fullName>
    </recommendedName>
</protein>
<evidence type="ECO:0000256" key="2">
    <source>
        <dbReference type="SAM" id="MobiDB-lite"/>
    </source>
</evidence>
<feature type="transmembrane region" description="Helical" evidence="3">
    <location>
        <begin position="140"/>
        <end position="158"/>
    </location>
</feature>
<comment type="caution">
    <text evidence="4">The sequence shown here is derived from an EMBL/GenBank/DDBJ whole genome shotgun (WGS) entry which is preliminary data.</text>
</comment>
<reference evidence="4 5" key="1">
    <citation type="submission" date="2021-03" db="EMBL/GenBank/DDBJ databases">
        <title>Antimicrobial resistance genes in bacteria isolated from Japanese honey, and their potential for conferring macrolide and lincosamide resistance in the American foulbrood pathogen Paenibacillus larvae.</title>
        <authorList>
            <person name="Okamoto M."/>
            <person name="Kumagai M."/>
            <person name="Kanamori H."/>
            <person name="Takamatsu D."/>
        </authorList>
    </citation>
    <scope>NUCLEOTIDE SEQUENCE [LARGE SCALE GENOMIC DNA]</scope>
    <source>
        <strain evidence="4 5">J42TS3</strain>
    </source>
</reference>
<keyword evidence="1" id="KW-0175">Coiled coil</keyword>
<evidence type="ECO:0000256" key="3">
    <source>
        <dbReference type="SAM" id="Phobius"/>
    </source>
</evidence>
<dbReference type="PANTHER" id="PTHR40903">
    <property type="entry name" value="GLYCINE-RICH CELL WALL STRUCTURAL PROTEIN 1-LIKE"/>
    <property type="match status" value="1"/>
</dbReference>
<keyword evidence="3" id="KW-0472">Membrane</keyword>
<organism evidence="4 5">
    <name type="scientific">Paenibacillus vini</name>
    <dbReference type="NCBI Taxonomy" id="1476024"/>
    <lineage>
        <taxon>Bacteria</taxon>
        <taxon>Bacillati</taxon>
        <taxon>Bacillota</taxon>
        <taxon>Bacilli</taxon>
        <taxon>Bacillales</taxon>
        <taxon>Paenibacillaceae</taxon>
        <taxon>Paenibacillus</taxon>
    </lineage>
</organism>
<evidence type="ECO:0000313" key="5">
    <source>
        <dbReference type="Proteomes" id="UP000679992"/>
    </source>
</evidence>
<keyword evidence="3" id="KW-0812">Transmembrane</keyword>
<accession>A0ABQ4MFR6</accession>
<dbReference type="RefSeq" id="WP_213656003.1">
    <property type="nucleotide sequence ID" value="NZ_BOSL01000014.1"/>
</dbReference>
<sequence>MEQLNNQLNMVRRRLQWFRELAGIRQGCLAGLLAASLLLAAGRLWPIEGVIFYALGSLVLLTAAGWLWGRLRLIPLAEAAREMDTPEAGKERQDFMATALAFAGDDSLPARLQRKQAEEHGAAYVQELKRRLPRPRRRKGWWVPLAVGALAVVLLSVLPNPMDQVLDQHRKEREWIHAQQEETDKRIQELETKELEPLAKDALSKELADLRQALDRSREPAEALDNMEKTMQRLKEMQDKLDLKQQQTSDWLADLKNHHATEGLASALEQKDAGSLDQKMDELRQKLPGMTPEERQGLADALNEIEKSAPEGNEDAKRLAEALKQAASAIDSGDQVMSDQALEKLAEALKQQLQASNADAGQAEAAAALASALAKQGMGLAEEMAASGLAVSDTWSMGGSAEQLAAGEGVAGGGEAGSEAGGEPGAGQGAGGAEGAGSNPGSGTGTGNGGAGNGTGNGAGNGSGGGSGQGQGQGQGTGQGQGQGGGAGLGSGGRTLVTTPRDLKGSGNVQTDGGPSTGGTVQKGGESPVFDGVSRPYEEVYSDYATEAKRSLERRDLPQSMQSLVENYFTEIDPGP</sequence>
<feature type="transmembrane region" description="Helical" evidence="3">
    <location>
        <begin position="21"/>
        <end position="44"/>
    </location>
</feature>
<keyword evidence="5" id="KW-1185">Reference proteome</keyword>
<proteinExistence type="predicted"/>
<evidence type="ECO:0000256" key="1">
    <source>
        <dbReference type="SAM" id="Coils"/>
    </source>
</evidence>
<feature type="coiled-coil region" evidence="1">
    <location>
        <begin position="339"/>
        <end position="366"/>
    </location>
</feature>
<keyword evidence="3" id="KW-1133">Transmembrane helix</keyword>
<feature type="compositionally biased region" description="Gly residues" evidence="2">
    <location>
        <begin position="409"/>
        <end position="493"/>
    </location>
</feature>